<feature type="transmembrane region" description="Helical" evidence="1">
    <location>
        <begin position="249"/>
        <end position="267"/>
    </location>
</feature>
<dbReference type="PROSITE" id="PS51108">
    <property type="entry name" value="PTS_EIID"/>
    <property type="match status" value="1"/>
</dbReference>
<feature type="transmembrane region" description="Helical" evidence="1">
    <location>
        <begin position="138"/>
        <end position="162"/>
    </location>
</feature>
<dbReference type="EMBL" id="AHYR01000009">
    <property type="protein sequence ID" value="EOT40206.1"/>
    <property type="molecule type" value="Genomic_DNA"/>
</dbReference>
<feature type="transmembrane region" description="Helical" evidence="1">
    <location>
        <begin position="183"/>
        <end position="203"/>
    </location>
</feature>
<dbReference type="HOGENOM" id="CLU_060742_1_1_9"/>
<evidence type="ECO:0008006" key="4">
    <source>
        <dbReference type="Google" id="ProtNLM"/>
    </source>
</evidence>
<dbReference type="RefSeq" id="WP_016173197.1">
    <property type="nucleotide sequence ID" value="NZ_ASWK01000001.1"/>
</dbReference>
<protein>
    <recommendedName>
        <fullName evidence="4">PTS system mannose/fructose/sorbose-specific IID component</fullName>
    </recommendedName>
</protein>
<comment type="caution">
    <text evidence="2">The sequence shown here is derived from an EMBL/GenBank/DDBJ whole genome shotgun (WGS) entry which is preliminary data.</text>
</comment>
<accession>S1P297</accession>
<keyword evidence="1" id="KW-0472">Membrane</keyword>
<evidence type="ECO:0000256" key="1">
    <source>
        <dbReference type="SAM" id="Phobius"/>
    </source>
</evidence>
<sequence length="268" mass="29712">MNSDTTKKLTKKDLQRVNWRYLLAGQIGWNYERMMSIAYTRAMLPALEKLYPNKSERKEMLETQLQFFNTGPHLATLIMGIDLAIEEDEGIKSKDTIIGLKTGLMGPFAAIGDSLFGAIIPTIMGSVAAYMGLEGSPIGAIMWLILSIAIVFLRYPLLFIGYKQGTKLVSTMSDTLKAITESATLLGITVVGALIPTVVSAKMPLEYKSGDVVLKMQDMLDQILPAMIPVLLVALAYWLLGLKKMNSTRVIWFMMILSIILYNLHLLG</sequence>
<dbReference type="InterPro" id="IPR004704">
    <property type="entry name" value="PTS_IID_man"/>
</dbReference>
<gene>
    <name evidence="2" type="ORF">OMK_02058</name>
</gene>
<dbReference type="GO" id="GO:0009401">
    <property type="term" value="P:phosphoenolpyruvate-dependent sugar phosphotransferase system"/>
    <property type="evidence" value="ECO:0007669"/>
    <property type="project" value="InterPro"/>
</dbReference>
<dbReference type="PATRIC" id="fig|1139219.3.peg.2001"/>
<dbReference type="PANTHER" id="PTHR32502:SF26">
    <property type="entry name" value="PHOSPHOTRANSFERASE SYSTEM SUGAR-SPECIFIC EIID COMPONENT"/>
    <property type="match status" value="1"/>
</dbReference>
<dbReference type="InterPro" id="IPR050303">
    <property type="entry name" value="GatZ_KbaZ_carbometab"/>
</dbReference>
<keyword evidence="3" id="KW-1185">Reference proteome</keyword>
<dbReference type="Proteomes" id="UP000014127">
    <property type="component" value="Unassembled WGS sequence"/>
</dbReference>
<feature type="transmembrane region" description="Helical" evidence="1">
    <location>
        <begin position="223"/>
        <end position="242"/>
    </location>
</feature>
<keyword evidence="1" id="KW-0812">Transmembrane</keyword>
<name>S1P297_9ENTE</name>
<organism evidence="2 3">
    <name type="scientific">Enterococcus dispar ATCC 51266</name>
    <dbReference type="NCBI Taxonomy" id="1139219"/>
    <lineage>
        <taxon>Bacteria</taxon>
        <taxon>Bacillati</taxon>
        <taxon>Bacillota</taxon>
        <taxon>Bacilli</taxon>
        <taxon>Lactobacillales</taxon>
        <taxon>Enterococcaceae</taxon>
        <taxon>Enterococcus</taxon>
    </lineage>
</organism>
<dbReference type="STRING" id="44009.RV01_GL001473"/>
<reference evidence="2 3" key="1">
    <citation type="submission" date="2013-03" db="EMBL/GenBank/DDBJ databases">
        <title>The Genome Sequence of Enterococcus dispar ATCC_51266 (Illumina only assembly).</title>
        <authorList>
            <consortium name="The Broad Institute Genomics Platform"/>
            <consortium name="The Broad Institute Genome Sequencing Center for Infectious Disease"/>
            <person name="Earl A."/>
            <person name="Russ C."/>
            <person name="Gilmore M."/>
            <person name="Surin D."/>
            <person name="Walker B."/>
            <person name="Young S."/>
            <person name="Zeng Q."/>
            <person name="Gargeya S."/>
            <person name="Fitzgerald M."/>
            <person name="Haas B."/>
            <person name="Abouelleil A."/>
            <person name="Allen A.W."/>
            <person name="Alvarado L."/>
            <person name="Arachchi H.M."/>
            <person name="Berlin A.M."/>
            <person name="Chapman S.B."/>
            <person name="Gainer-Dewar J."/>
            <person name="Goldberg J."/>
            <person name="Griggs A."/>
            <person name="Gujja S."/>
            <person name="Hansen M."/>
            <person name="Howarth C."/>
            <person name="Imamovic A."/>
            <person name="Ireland A."/>
            <person name="Larimer J."/>
            <person name="McCowan C."/>
            <person name="Murphy C."/>
            <person name="Pearson M."/>
            <person name="Poon T.W."/>
            <person name="Priest M."/>
            <person name="Roberts A."/>
            <person name="Saif S."/>
            <person name="Shea T."/>
            <person name="Sisk P."/>
            <person name="Sykes S."/>
            <person name="Wortman J."/>
            <person name="Nusbaum C."/>
            <person name="Birren B."/>
        </authorList>
    </citation>
    <scope>NUCLEOTIDE SEQUENCE [LARGE SCALE GENOMIC DNA]</scope>
    <source>
        <strain evidence="2 3">ATCC 51266</strain>
    </source>
</reference>
<dbReference type="Pfam" id="PF03613">
    <property type="entry name" value="EIID-AGA"/>
    <property type="match status" value="1"/>
</dbReference>
<evidence type="ECO:0000313" key="3">
    <source>
        <dbReference type="Proteomes" id="UP000014127"/>
    </source>
</evidence>
<proteinExistence type="predicted"/>
<dbReference type="PANTHER" id="PTHR32502">
    <property type="entry name" value="N-ACETYLGALACTOSAMINE PERMEASE II COMPONENT-RELATED"/>
    <property type="match status" value="1"/>
</dbReference>
<dbReference type="AlphaFoldDB" id="S1P297"/>
<evidence type="ECO:0000313" key="2">
    <source>
        <dbReference type="EMBL" id="EOT40206.1"/>
    </source>
</evidence>
<feature type="transmembrane region" description="Helical" evidence="1">
    <location>
        <begin position="108"/>
        <end position="132"/>
    </location>
</feature>
<dbReference type="GO" id="GO:0005886">
    <property type="term" value="C:plasma membrane"/>
    <property type="evidence" value="ECO:0007669"/>
    <property type="project" value="TreeGrafter"/>
</dbReference>
<keyword evidence="1" id="KW-1133">Transmembrane helix</keyword>
<dbReference type="eggNOG" id="COG3716">
    <property type="taxonomic scope" value="Bacteria"/>
</dbReference>